<dbReference type="InterPro" id="IPR014150">
    <property type="entry name" value="Conjugal_tfr_TrbL"/>
</dbReference>
<proteinExistence type="predicted"/>
<feature type="transmembrane region" description="Helical" evidence="6">
    <location>
        <begin position="162"/>
        <end position="184"/>
    </location>
</feature>
<feature type="compositionally biased region" description="Gly residues" evidence="5">
    <location>
        <begin position="397"/>
        <end position="412"/>
    </location>
</feature>
<protein>
    <submittedName>
        <fullName evidence="8">P-type conjugative transfer protein TrbL</fullName>
    </submittedName>
</protein>
<evidence type="ECO:0000256" key="4">
    <source>
        <dbReference type="ARBA" id="ARBA00023136"/>
    </source>
</evidence>
<feature type="signal peptide" evidence="7">
    <location>
        <begin position="1"/>
        <end position="28"/>
    </location>
</feature>
<gene>
    <name evidence="8" type="primary">trbL</name>
    <name evidence="8" type="ORF">CR103_15700</name>
</gene>
<keyword evidence="4 6" id="KW-0472">Membrane</keyword>
<dbReference type="Proteomes" id="UP000228593">
    <property type="component" value="Unassembled WGS sequence"/>
</dbReference>
<evidence type="ECO:0000256" key="7">
    <source>
        <dbReference type="SAM" id="SignalP"/>
    </source>
</evidence>
<dbReference type="OrthoDB" id="8525003at2"/>
<evidence type="ECO:0000256" key="2">
    <source>
        <dbReference type="ARBA" id="ARBA00022692"/>
    </source>
</evidence>
<evidence type="ECO:0000256" key="1">
    <source>
        <dbReference type="ARBA" id="ARBA00004141"/>
    </source>
</evidence>
<keyword evidence="2 6" id="KW-0812">Transmembrane</keyword>
<feature type="compositionally biased region" description="Gly residues" evidence="5">
    <location>
        <begin position="422"/>
        <end position="431"/>
    </location>
</feature>
<keyword evidence="9" id="KW-1185">Reference proteome</keyword>
<feature type="transmembrane region" description="Helical" evidence="6">
    <location>
        <begin position="60"/>
        <end position="79"/>
    </location>
</feature>
<keyword evidence="3 6" id="KW-1133">Transmembrane helix</keyword>
<feature type="chain" id="PRO_5013553593" evidence="7">
    <location>
        <begin position="29"/>
        <end position="544"/>
    </location>
</feature>
<reference evidence="8 9" key="1">
    <citation type="submission" date="2017-10" db="EMBL/GenBank/DDBJ databases">
        <title>Massilia psychrophilum sp. nov., a novel purple-pigmented bacterium isolated from Tianshan glacier, Xinjiang Municipality, China.</title>
        <authorList>
            <person name="Wang H."/>
        </authorList>
    </citation>
    <scope>NUCLEOTIDE SEQUENCE [LARGE SCALE GENOMIC DNA]</scope>
    <source>
        <strain evidence="8 9">JCM 30813</strain>
    </source>
</reference>
<feature type="transmembrane region" description="Helical" evidence="6">
    <location>
        <begin position="219"/>
        <end position="240"/>
    </location>
</feature>
<sequence length="544" mass="54271">MNKPATAIQLLPWLLFLWLAFFSDQAFAAVDSVGVLNNVLLKFETASDTWKTILITRATWLFWLLVVISMVWTFGFMALRKADLGEFFAEFIRFTIFTGFFWWLLLNGPQFGVDIIKSLRMIGAQASGLPNDLTPSGIVDIGFDIFFKVLDQSTVWKPMDSLFGMLLGVTILLLFALIGVNMLLLLVSGYFFAYAGIFILGFGGSKWTSEMAIGYYKSILNIALQLMVMVLIIGVGRSFIDEYYAAMSAGISLKEMGVMVVVAASMLFLVAKVPPQVGALAGGTTGNLGSNFGVGAAVGAAAMGAAAIASAGAAIAAGAAGAAGGVQALMAAYSKASAAESAGGGASSLLAAAGGGAGGDAGGGGSALAAAMGDSGANSSGAGTSGAGSSGTDSTGSGSGGIRAGADSGGTSGSSSTTPGAQGTGGPGSSAGEGSPKEVKRGGKLAAAGTMAARAGKVAAGTAANLAVGSWDVAKGKAADLKVGAIERIGETTGGKIAAAIEARGAMAKAAKFGEDSLSAAADDKAVDAEAEVAAFRDRGSRSS</sequence>
<name>A0A2G8SYR5_9BURK</name>
<comment type="caution">
    <text evidence="8">The sequence shown here is derived from an EMBL/GenBank/DDBJ whole genome shotgun (WGS) entry which is preliminary data.</text>
</comment>
<accession>A0A2G8SYR5</accession>
<feature type="transmembrane region" description="Helical" evidence="6">
    <location>
        <begin position="91"/>
        <end position="113"/>
    </location>
</feature>
<organism evidence="8 9">
    <name type="scientific">Massilia psychrophila</name>
    <dbReference type="NCBI Taxonomy" id="1603353"/>
    <lineage>
        <taxon>Bacteria</taxon>
        <taxon>Pseudomonadati</taxon>
        <taxon>Pseudomonadota</taxon>
        <taxon>Betaproteobacteria</taxon>
        <taxon>Burkholderiales</taxon>
        <taxon>Oxalobacteraceae</taxon>
        <taxon>Telluria group</taxon>
        <taxon>Massilia</taxon>
    </lineage>
</organism>
<dbReference type="Pfam" id="PF04610">
    <property type="entry name" value="TrbL"/>
    <property type="match status" value="1"/>
</dbReference>
<dbReference type="InterPro" id="IPR007688">
    <property type="entry name" value="Conjugal_tfr_TrbL/VirB6"/>
</dbReference>
<keyword evidence="7" id="KW-0732">Signal</keyword>
<dbReference type="EMBL" id="PDOB01000027">
    <property type="protein sequence ID" value="PIL38872.1"/>
    <property type="molecule type" value="Genomic_DNA"/>
</dbReference>
<evidence type="ECO:0000313" key="8">
    <source>
        <dbReference type="EMBL" id="PIL38872.1"/>
    </source>
</evidence>
<dbReference type="RefSeq" id="WP_099916901.1">
    <property type="nucleotide sequence ID" value="NZ_BMHS01000032.1"/>
</dbReference>
<evidence type="ECO:0000313" key="9">
    <source>
        <dbReference type="Proteomes" id="UP000228593"/>
    </source>
</evidence>
<dbReference type="GO" id="GO:0016020">
    <property type="term" value="C:membrane"/>
    <property type="evidence" value="ECO:0007669"/>
    <property type="project" value="UniProtKB-SubCell"/>
</dbReference>
<dbReference type="AlphaFoldDB" id="A0A2G8SYR5"/>
<dbReference type="NCBIfam" id="TIGR02783">
    <property type="entry name" value="TrbL_P"/>
    <property type="match status" value="1"/>
</dbReference>
<evidence type="ECO:0000256" key="6">
    <source>
        <dbReference type="SAM" id="Phobius"/>
    </source>
</evidence>
<evidence type="ECO:0000256" key="3">
    <source>
        <dbReference type="ARBA" id="ARBA00022989"/>
    </source>
</evidence>
<dbReference type="GO" id="GO:0030255">
    <property type="term" value="P:protein secretion by the type IV secretion system"/>
    <property type="evidence" value="ECO:0007669"/>
    <property type="project" value="InterPro"/>
</dbReference>
<feature type="region of interest" description="Disordered" evidence="5">
    <location>
        <begin position="379"/>
        <end position="443"/>
    </location>
</feature>
<feature type="transmembrane region" description="Helical" evidence="6">
    <location>
        <begin position="190"/>
        <end position="207"/>
    </location>
</feature>
<comment type="subcellular location">
    <subcellularLocation>
        <location evidence="1">Membrane</location>
        <topology evidence="1">Multi-pass membrane protein</topology>
    </subcellularLocation>
</comment>
<evidence type="ECO:0000256" key="5">
    <source>
        <dbReference type="SAM" id="MobiDB-lite"/>
    </source>
</evidence>